<dbReference type="RefSeq" id="WP_354196050.1">
    <property type="nucleotide sequence ID" value="NZ_JBEPLW010000004.1"/>
</dbReference>
<keyword evidence="3" id="KW-1185">Reference proteome</keyword>
<sequence length="49" mass="5585">MNEKLIRLDPTTTGTEKTGMNDSALLPFSGRRAFVWFSPRKEKENEIDG</sequence>
<accession>A0ABV2GA50</accession>
<feature type="compositionally biased region" description="Polar residues" evidence="1">
    <location>
        <begin position="10"/>
        <end position="21"/>
    </location>
</feature>
<name>A0ABV2GA50_9BACL</name>
<dbReference type="Proteomes" id="UP001549099">
    <property type="component" value="Unassembled WGS sequence"/>
</dbReference>
<evidence type="ECO:0000313" key="2">
    <source>
        <dbReference type="EMBL" id="MET3575160.1"/>
    </source>
</evidence>
<reference evidence="2 3" key="1">
    <citation type="submission" date="2024-06" db="EMBL/GenBank/DDBJ databases">
        <title>Genomic Encyclopedia of Type Strains, Phase IV (KMG-IV): sequencing the most valuable type-strain genomes for metagenomic binning, comparative biology and taxonomic classification.</title>
        <authorList>
            <person name="Goeker M."/>
        </authorList>
    </citation>
    <scope>NUCLEOTIDE SEQUENCE [LARGE SCALE GENOMIC DNA]</scope>
    <source>
        <strain evidence="2 3">DSM 26128</strain>
    </source>
</reference>
<evidence type="ECO:0000256" key="1">
    <source>
        <dbReference type="SAM" id="MobiDB-lite"/>
    </source>
</evidence>
<gene>
    <name evidence="2" type="ORF">ABID49_001044</name>
</gene>
<protein>
    <submittedName>
        <fullName evidence="2">Uncharacterized protein</fullName>
    </submittedName>
</protein>
<proteinExistence type="predicted"/>
<evidence type="ECO:0000313" key="3">
    <source>
        <dbReference type="Proteomes" id="UP001549099"/>
    </source>
</evidence>
<feature type="region of interest" description="Disordered" evidence="1">
    <location>
        <begin position="1"/>
        <end position="24"/>
    </location>
</feature>
<dbReference type="EMBL" id="JBEPLW010000004">
    <property type="protein sequence ID" value="MET3575160.1"/>
    <property type="molecule type" value="Genomic_DNA"/>
</dbReference>
<comment type="caution">
    <text evidence="2">The sequence shown here is derived from an EMBL/GenBank/DDBJ whole genome shotgun (WGS) entry which is preliminary data.</text>
</comment>
<organism evidence="2 3">
    <name type="scientific">Bhargavaea ullalensis</name>
    <dbReference type="NCBI Taxonomy" id="1265685"/>
    <lineage>
        <taxon>Bacteria</taxon>
        <taxon>Bacillati</taxon>
        <taxon>Bacillota</taxon>
        <taxon>Bacilli</taxon>
        <taxon>Bacillales</taxon>
        <taxon>Caryophanaceae</taxon>
        <taxon>Bhargavaea</taxon>
    </lineage>
</organism>